<dbReference type="InterPro" id="IPR050739">
    <property type="entry name" value="MFP"/>
</dbReference>
<dbReference type="PANTHER" id="PTHR30386:SF26">
    <property type="entry name" value="TRANSPORT PROTEIN COMB"/>
    <property type="match status" value="1"/>
</dbReference>
<reference evidence="7" key="1">
    <citation type="submission" date="2016-10" db="EMBL/GenBank/DDBJ databases">
        <authorList>
            <person name="Varghese N."/>
            <person name="Submissions S."/>
        </authorList>
    </citation>
    <scope>NUCLEOTIDE SEQUENCE [LARGE SCALE GENOMIC DNA]</scope>
    <source>
        <strain evidence="7">ATCC 25963</strain>
    </source>
</reference>
<dbReference type="PANTHER" id="PTHR30386">
    <property type="entry name" value="MEMBRANE FUSION SUBUNIT OF EMRAB-TOLC MULTIDRUG EFFLUX PUMP"/>
    <property type="match status" value="1"/>
</dbReference>
<evidence type="ECO:0000313" key="7">
    <source>
        <dbReference type="Proteomes" id="UP000199400"/>
    </source>
</evidence>
<dbReference type="RefSeq" id="WP_170135590.1">
    <property type="nucleotide sequence ID" value="NZ_FOMX01000036.1"/>
</dbReference>
<keyword evidence="4 5" id="KW-0472">Membrane</keyword>
<name>A0A1I2GW10_9BACT</name>
<gene>
    <name evidence="6" type="ORF">SAMN02745121_07570</name>
</gene>
<keyword evidence="2 5" id="KW-0812">Transmembrane</keyword>
<evidence type="ECO:0000313" key="6">
    <source>
        <dbReference type="EMBL" id="SFF22114.1"/>
    </source>
</evidence>
<sequence>MKDPVSEPSNNEAADQAARRVVFRGAALEAHRRASRPGHPLHIVPTWTRWAVTVTILLVGAGLVFAATVRVGEYAEGRAVVRREGRLVVTTSASGTVQAIGVRLGQRVEAGEVLVRLDDASQQAELARVEREYEQRLVELLRAPADDGRRERLAALDGQLQLARARAAERSVVAPEPGVVSDVRVRPGQALAPGDAVVAIEQDAAQTVVVGLFPGHYRPLLGAADTRLSLALEGFPDSRQDVVVRSVADEVVGPAEAMRYLGRDREGALALTGPVVVVVTVLPSDTFVAEGTEYRVYDGMQGTLEAKVRSATLLETLVPALQHF</sequence>
<accession>A0A1I2GW10</accession>
<dbReference type="Gene3D" id="2.40.50.100">
    <property type="match status" value="1"/>
</dbReference>
<proteinExistence type="predicted"/>
<dbReference type="AlphaFoldDB" id="A0A1I2GW10"/>
<dbReference type="GO" id="GO:0016020">
    <property type="term" value="C:membrane"/>
    <property type="evidence" value="ECO:0007669"/>
    <property type="project" value="UniProtKB-SubCell"/>
</dbReference>
<dbReference type="Proteomes" id="UP000199400">
    <property type="component" value="Unassembled WGS sequence"/>
</dbReference>
<comment type="subcellular location">
    <subcellularLocation>
        <location evidence="1">Membrane</location>
        <topology evidence="1">Single-pass membrane protein</topology>
    </subcellularLocation>
</comment>
<evidence type="ECO:0000256" key="1">
    <source>
        <dbReference type="ARBA" id="ARBA00004167"/>
    </source>
</evidence>
<dbReference type="SUPFAM" id="SSF111369">
    <property type="entry name" value="HlyD-like secretion proteins"/>
    <property type="match status" value="1"/>
</dbReference>
<feature type="transmembrane region" description="Helical" evidence="5">
    <location>
        <begin position="50"/>
        <end position="69"/>
    </location>
</feature>
<evidence type="ECO:0000256" key="3">
    <source>
        <dbReference type="ARBA" id="ARBA00022989"/>
    </source>
</evidence>
<keyword evidence="3 5" id="KW-1133">Transmembrane helix</keyword>
<evidence type="ECO:0000256" key="4">
    <source>
        <dbReference type="ARBA" id="ARBA00023136"/>
    </source>
</evidence>
<dbReference type="EMBL" id="FOMX01000036">
    <property type="protein sequence ID" value="SFF22114.1"/>
    <property type="molecule type" value="Genomic_DNA"/>
</dbReference>
<keyword evidence="7" id="KW-1185">Reference proteome</keyword>
<evidence type="ECO:0000256" key="2">
    <source>
        <dbReference type="ARBA" id="ARBA00022692"/>
    </source>
</evidence>
<organism evidence="6 7">
    <name type="scientific">Nannocystis exedens</name>
    <dbReference type="NCBI Taxonomy" id="54"/>
    <lineage>
        <taxon>Bacteria</taxon>
        <taxon>Pseudomonadati</taxon>
        <taxon>Myxococcota</taxon>
        <taxon>Polyangia</taxon>
        <taxon>Nannocystales</taxon>
        <taxon>Nannocystaceae</taxon>
        <taxon>Nannocystis</taxon>
    </lineage>
</organism>
<dbReference type="STRING" id="54.SAMN02745121_07570"/>
<evidence type="ECO:0000256" key="5">
    <source>
        <dbReference type="SAM" id="Phobius"/>
    </source>
</evidence>
<protein>
    <submittedName>
        <fullName evidence="6">HlyD family secretion protein</fullName>
    </submittedName>
</protein>